<proteinExistence type="predicted"/>
<comment type="caution">
    <text evidence="2">The sequence shown here is derived from an EMBL/GenBank/DDBJ whole genome shotgun (WGS) entry which is preliminary data.</text>
</comment>
<evidence type="ECO:0008006" key="4">
    <source>
        <dbReference type="Google" id="ProtNLM"/>
    </source>
</evidence>
<gene>
    <name evidence="2" type="ORF">GCM10023332_03600</name>
</gene>
<keyword evidence="3" id="KW-1185">Reference proteome</keyword>
<protein>
    <recommendedName>
        <fullName evidence="4">Outer membrane lipoprotein carrier protein LolA</fullName>
    </recommendedName>
</protein>
<feature type="signal peptide" evidence="1">
    <location>
        <begin position="1"/>
        <end position="28"/>
    </location>
</feature>
<keyword evidence="1" id="KW-0732">Signal</keyword>
<dbReference type="RefSeq" id="WP_345293787.1">
    <property type="nucleotide sequence ID" value="NZ_BAABJY010000001.1"/>
</dbReference>
<evidence type="ECO:0000313" key="2">
    <source>
        <dbReference type="EMBL" id="GAA4855271.1"/>
    </source>
</evidence>
<dbReference type="EMBL" id="BAABJY010000001">
    <property type="protein sequence ID" value="GAA4855271.1"/>
    <property type="molecule type" value="Genomic_DNA"/>
</dbReference>
<evidence type="ECO:0000313" key="3">
    <source>
        <dbReference type="Proteomes" id="UP001501323"/>
    </source>
</evidence>
<reference evidence="3" key="1">
    <citation type="journal article" date="2019" name="Int. J. Syst. Evol. Microbiol.">
        <title>The Global Catalogue of Microorganisms (GCM) 10K type strain sequencing project: providing services to taxonomists for standard genome sequencing and annotation.</title>
        <authorList>
            <consortium name="The Broad Institute Genomics Platform"/>
            <consortium name="The Broad Institute Genome Sequencing Center for Infectious Disease"/>
            <person name="Wu L."/>
            <person name="Ma J."/>
        </authorList>
    </citation>
    <scope>NUCLEOTIDE SEQUENCE [LARGE SCALE GENOMIC DNA]</scope>
    <source>
        <strain evidence="3">JCM 18392</strain>
    </source>
</reference>
<feature type="chain" id="PRO_5045434577" description="Outer membrane lipoprotein carrier protein LolA" evidence="1">
    <location>
        <begin position="29"/>
        <end position="195"/>
    </location>
</feature>
<evidence type="ECO:0000256" key="1">
    <source>
        <dbReference type="SAM" id="SignalP"/>
    </source>
</evidence>
<name>A0ABP9DP68_9GAMM</name>
<dbReference type="Proteomes" id="UP001501323">
    <property type="component" value="Unassembled WGS sequence"/>
</dbReference>
<sequence>MSQETKTTARLPWLFAMALLALCGIAQAGPKEDVTAAMQKLLAASSWHATMHVKGPQAMSNALDFQAPDRFRITLQGIGTQYIIGDTMVMTMQGRTMRVPLQKDMLGQYRDPARLREHNATMTVQALGKDQVAGKPAAKYRVRNPKDGDLDVLMWIGGNGYPVQIQVDGKANGQASTTVIRYSRFNDPAIKVSAP</sequence>
<accession>A0ABP9DP68</accession>
<dbReference type="Gene3D" id="2.50.20.20">
    <property type="match status" value="1"/>
</dbReference>
<organism evidence="2 3">
    <name type="scientific">Luteimonas vadosa</name>
    <dbReference type="NCBI Taxonomy" id="1165507"/>
    <lineage>
        <taxon>Bacteria</taxon>
        <taxon>Pseudomonadati</taxon>
        <taxon>Pseudomonadota</taxon>
        <taxon>Gammaproteobacteria</taxon>
        <taxon>Lysobacterales</taxon>
        <taxon>Lysobacteraceae</taxon>
        <taxon>Luteimonas</taxon>
    </lineage>
</organism>